<dbReference type="OrthoDB" id="4757095at2759"/>
<sequence>MPTADSTEFSTSTSEQPQSHFLSIPPEVRLHIYEHVLENFSINDLPTPASSQEPALLNVCRLMRGESVYIFNARLTDILDERRAAQSAVRSYAEEVKAALDDGNILNIVTRLEIRDALNLFQSTSQYLDDTRDTVECFRSRLRKEGSRV</sequence>
<evidence type="ECO:0000256" key="1">
    <source>
        <dbReference type="SAM" id="MobiDB-lite"/>
    </source>
</evidence>
<gene>
    <name evidence="2" type="ORF">CLAFUR5_01349</name>
</gene>
<protein>
    <submittedName>
        <fullName evidence="2">Uncharacterized protein</fullName>
    </submittedName>
</protein>
<feature type="region of interest" description="Disordered" evidence="1">
    <location>
        <begin position="1"/>
        <end position="20"/>
    </location>
</feature>
<dbReference type="AlphaFoldDB" id="A0A9Q8L8K4"/>
<dbReference type="Proteomes" id="UP000756132">
    <property type="component" value="Chromosome 1"/>
</dbReference>
<dbReference type="EMBL" id="CP090163">
    <property type="protein sequence ID" value="UJO12890.1"/>
    <property type="molecule type" value="Genomic_DNA"/>
</dbReference>
<evidence type="ECO:0000313" key="3">
    <source>
        <dbReference type="Proteomes" id="UP000756132"/>
    </source>
</evidence>
<dbReference type="RefSeq" id="XP_047757256.1">
    <property type="nucleotide sequence ID" value="XM_047900497.1"/>
</dbReference>
<dbReference type="GeneID" id="71981227"/>
<dbReference type="KEGG" id="ffu:CLAFUR5_01349"/>
<organism evidence="2 3">
    <name type="scientific">Passalora fulva</name>
    <name type="common">Tomato leaf mold</name>
    <name type="synonym">Cladosporium fulvum</name>
    <dbReference type="NCBI Taxonomy" id="5499"/>
    <lineage>
        <taxon>Eukaryota</taxon>
        <taxon>Fungi</taxon>
        <taxon>Dikarya</taxon>
        <taxon>Ascomycota</taxon>
        <taxon>Pezizomycotina</taxon>
        <taxon>Dothideomycetes</taxon>
        <taxon>Dothideomycetidae</taxon>
        <taxon>Mycosphaerellales</taxon>
        <taxon>Mycosphaerellaceae</taxon>
        <taxon>Fulvia</taxon>
    </lineage>
</organism>
<accession>A0A9Q8L8K4</accession>
<reference evidence="2" key="1">
    <citation type="submission" date="2021-12" db="EMBL/GenBank/DDBJ databases">
        <authorList>
            <person name="Zaccaron A."/>
            <person name="Stergiopoulos I."/>
        </authorList>
    </citation>
    <scope>NUCLEOTIDE SEQUENCE</scope>
    <source>
        <strain evidence="2">Race5_Kim</strain>
    </source>
</reference>
<proteinExistence type="predicted"/>
<keyword evidence="3" id="KW-1185">Reference proteome</keyword>
<name>A0A9Q8L8K4_PASFU</name>
<reference evidence="2" key="2">
    <citation type="journal article" date="2022" name="Microb. Genom.">
        <title>A chromosome-scale genome assembly of the tomato pathogen Cladosporium fulvum reveals a compartmentalized genome architecture and the presence of a dispensable chromosome.</title>
        <authorList>
            <person name="Zaccaron A.Z."/>
            <person name="Chen L.H."/>
            <person name="Samaras A."/>
            <person name="Stergiopoulos I."/>
        </authorList>
    </citation>
    <scope>NUCLEOTIDE SEQUENCE</scope>
    <source>
        <strain evidence="2">Race5_Kim</strain>
    </source>
</reference>
<evidence type="ECO:0000313" key="2">
    <source>
        <dbReference type="EMBL" id="UJO12890.1"/>
    </source>
</evidence>